<accession>A0A074YKE2</accession>
<protein>
    <submittedName>
        <fullName evidence="1">Uncharacterized protein</fullName>
    </submittedName>
</protein>
<dbReference type="EMBL" id="KL584752">
    <property type="protein sequence ID" value="KEQ98293.1"/>
    <property type="molecule type" value="Genomic_DNA"/>
</dbReference>
<sequence>MSIVSTPLLTLGMTRLPWSATRAGNCARAVTLTDASLSCGKPSDLGSLCIGNVSCRAYSALPKDTDTKLENTVFMLNFPGANWPTQDWSTLLLRLKCKIYSMSLTTPSTTKRAASLSLPKVLPKILKIIGSSEVETQAFTTISSSFSRSAVKAPLPACSSKTLPLQSCPMALQLRQMVMMAKAPYPTWRDLRFALQVKVTSAPCPPPAAARCP</sequence>
<dbReference type="AlphaFoldDB" id="A0A074YKE2"/>
<dbReference type="InParanoid" id="A0A074YKE2"/>
<gene>
    <name evidence="1" type="ORF">AUEXF2481DRAFT_477520</name>
</gene>
<evidence type="ECO:0000313" key="1">
    <source>
        <dbReference type="EMBL" id="KEQ98293.1"/>
    </source>
</evidence>
<name>A0A074YKE2_AURSE</name>
<dbReference type="RefSeq" id="XP_013347048.1">
    <property type="nucleotide sequence ID" value="XM_013491594.1"/>
</dbReference>
<proteinExistence type="predicted"/>
<reference evidence="1 2" key="1">
    <citation type="journal article" date="2014" name="BMC Genomics">
        <title>Genome sequencing of four Aureobasidium pullulans varieties: biotechnological potential, stress tolerance, and description of new species.</title>
        <authorList>
            <person name="Gostin Ar C."/>
            <person name="Ohm R.A."/>
            <person name="Kogej T."/>
            <person name="Sonjak S."/>
            <person name="Turk M."/>
            <person name="Zajc J."/>
            <person name="Zalar P."/>
            <person name="Grube M."/>
            <person name="Sun H."/>
            <person name="Han J."/>
            <person name="Sharma A."/>
            <person name="Chiniquy J."/>
            <person name="Ngan C.Y."/>
            <person name="Lipzen A."/>
            <person name="Barry K."/>
            <person name="Grigoriev I.V."/>
            <person name="Gunde-Cimerman N."/>
        </authorList>
    </citation>
    <scope>NUCLEOTIDE SEQUENCE [LARGE SCALE GENOMIC DNA]</scope>
    <source>
        <strain evidence="1 2">EXF-2481</strain>
    </source>
</reference>
<evidence type="ECO:0000313" key="2">
    <source>
        <dbReference type="Proteomes" id="UP000030641"/>
    </source>
</evidence>
<dbReference type="HOGENOM" id="CLU_1294145_0_0_1"/>
<dbReference type="GeneID" id="25368372"/>
<organism evidence="1 2">
    <name type="scientific">Aureobasidium subglaciale (strain EXF-2481)</name>
    <name type="common">Aureobasidium pullulans var. subglaciale</name>
    <dbReference type="NCBI Taxonomy" id="1043005"/>
    <lineage>
        <taxon>Eukaryota</taxon>
        <taxon>Fungi</taxon>
        <taxon>Dikarya</taxon>
        <taxon>Ascomycota</taxon>
        <taxon>Pezizomycotina</taxon>
        <taxon>Dothideomycetes</taxon>
        <taxon>Dothideomycetidae</taxon>
        <taxon>Dothideales</taxon>
        <taxon>Saccotheciaceae</taxon>
        <taxon>Aureobasidium</taxon>
    </lineage>
</organism>
<keyword evidence="2" id="KW-1185">Reference proteome</keyword>
<dbReference type="Proteomes" id="UP000030641">
    <property type="component" value="Unassembled WGS sequence"/>
</dbReference>